<evidence type="ECO:0000259" key="1">
    <source>
        <dbReference type="PROSITE" id="PS50097"/>
    </source>
</evidence>
<dbReference type="CDD" id="cd18186">
    <property type="entry name" value="BTB_POZ_ZBTB_KLHL-like"/>
    <property type="match status" value="1"/>
</dbReference>
<dbReference type="OrthoDB" id="5370478at2759"/>
<name>A0A139HL78_9PEZI</name>
<gene>
    <name evidence="2" type="ORF">AC578_4800</name>
</gene>
<dbReference type="Proteomes" id="UP000070133">
    <property type="component" value="Unassembled WGS sequence"/>
</dbReference>
<protein>
    <recommendedName>
        <fullName evidence="1">BTB domain-containing protein</fullName>
    </recommendedName>
</protein>
<dbReference type="AlphaFoldDB" id="A0A139HL78"/>
<sequence length="285" mass="32141">MCKNTYKWQFSSSLVTWGLSTDIMVAKRHFSTMEAEANCIRAIASSFDSADSSGDLTITCNGNSIKCHKYVVSRRSERFKAVLDGDEFRDQPESSIDLPDETDDAAVHAMLEFCYSVNYKSPTPNTSLFHVCMYSLAEKFMIDDLKKLATDRFREAAEMEDDVSLAASIRESYAITTDNEKILKDTIVKLVLHNVQLSQPPTKALDQLTDEIPAYAADLARAAIKNLAPLKRKYRCPGGCGGEFEKALVPSQMYRHYCGIHKKVREWTMAGSTWNANWGREWITD</sequence>
<evidence type="ECO:0000313" key="3">
    <source>
        <dbReference type="Proteomes" id="UP000070133"/>
    </source>
</evidence>
<dbReference type="Pfam" id="PF00651">
    <property type="entry name" value="BTB"/>
    <property type="match status" value="1"/>
</dbReference>
<reference evidence="2 3" key="1">
    <citation type="submission" date="2015-07" db="EMBL/GenBank/DDBJ databases">
        <title>Comparative genomics of the Sigatoka disease complex on banana suggests a link between parallel evolutionary changes in Pseudocercospora fijiensis and Pseudocercospora eumusae and increased virulence on the banana host.</title>
        <authorList>
            <person name="Chang T.-C."/>
            <person name="Salvucci A."/>
            <person name="Crous P.W."/>
            <person name="Stergiopoulos I."/>
        </authorList>
    </citation>
    <scope>NUCLEOTIDE SEQUENCE [LARGE SCALE GENOMIC DNA]</scope>
    <source>
        <strain evidence="2 3">CBS 114824</strain>
    </source>
</reference>
<evidence type="ECO:0000313" key="2">
    <source>
        <dbReference type="EMBL" id="KXT03224.1"/>
    </source>
</evidence>
<accession>A0A139HL78</accession>
<dbReference type="PANTHER" id="PTHR47843">
    <property type="entry name" value="BTB DOMAIN-CONTAINING PROTEIN-RELATED"/>
    <property type="match status" value="1"/>
</dbReference>
<dbReference type="PANTHER" id="PTHR47843:SF5">
    <property type="entry name" value="BTB_POZ DOMAIN PROTEIN"/>
    <property type="match status" value="1"/>
</dbReference>
<organism evidence="2 3">
    <name type="scientific">Pseudocercospora eumusae</name>
    <dbReference type="NCBI Taxonomy" id="321146"/>
    <lineage>
        <taxon>Eukaryota</taxon>
        <taxon>Fungi</taxon>
        <taxon>Dikarya</taxon>
        <taxon>Ascomycota</taxon>
        <taxon>Pezizomycotina</taxon>
        <taxon>Dothideomycetes</taxon>
        <taxon>Dothideomycetidae</taxon>
        <taxon>Mycosphaerellales</taxon>
        <taxon>Mycosphaerellaceae</taxon>
        <taxon>Pseudocercospora</taxon>
    </lineage>
</organism>
<feature type="domain" description="BTB" evidence="1">
    <location>
        <begin position="54"/>
        <end position="123"/>
    </location>
</feature>
<proteinExistence type="predicted"/>
<dbReference type="InterPro" id="IPR000210">
    <property type="entry name" value="BTB/POZ_dom"/>
</dbReference>
<dbReference type="EMBL" id="LFZN01000032">
    <property type="protein sequence ID" value="KXT03224.1"/>
    <property type="molecule type" value="Genomic_DNA"/>
</dbReference>
<dbReference type="SMART" id="SM00225">
    <property type="entry name" value="BTB"/>
    <property type="match status" value="1"/>
</dbReference>
<dbReference type="Gene3D" id="3.30.710.10">
    <property type="entry name" value="Potassium Channel Kv1.1, Chain A"/>
    <property type="match status" value="1"/>
</dbReference>
<dbReference type="PROSITE" id="PS50097">
    <property type="entry name" value="BTB"/>
    <property type="match status" value="1"/>
</dbReference>
<dbReference type="InterPro" id="IPR011333">
    <property type="entry name" value="SKP1/BTB/POZ_sf"/>
</dbReference>
<comment type="caution">
    <text evidence="2">The sequence shown here is derived from an EMBL/GenBank/DDBJ whole genome shotgun (WGS) entry which is preliminary data.</text>
</comment>
<keyword evidence="3" id="KW-1185">Reference proteome</keyword>
<dbReference type="SUPFAM" id="SSF54695">
    <property type="entry name" value="POZ domain"/>
    <property type="match status" value="1"/>
</dbReference>